<comment type="caution">
    <text evidence="1">The sequence shown here is derived from an EMBL/GenBank/DDBJ whole genome shotgun (WGS) entry which is preliminary data.</text>
</comment>
<proteinExistence type="predicted"/>
<evidence type="ECO:0000313" key="1">
    <source>
        <dbReference type="EMBL" id="MFH4976166.1"/>
    </source>
</evidence>
<name>A0ABD6EFH4_9BILA</name>
<dbReference type="AlphaFoldDB" id="A0ABD6EFH4"/>
<gene>
    <name evidence="1" type="ORF">AB6A40_002875</name>
</gene>
<keyword evidence="2" id="KW-1185">Reference proteome</keyword>
<dbReference type="EMBL" id="JBGFUD010001355">
    <property type="protein sequence ID" value="MFH4976166.1"/>
    <property type="molecule type" value="Genomic_DNA"/>
</dbReference>
<dbReference type="Proteomes" id="UP001608902">
    <property type="component" value="Unassembled WGS sequence"/>
</dbReference>
<accession>A0ABD6EFH4</accession>
<protein>
    <submittedName>
        <fullName evidence="1">Uncharacterized protein</fullName>
    </submittedName>
</protein>
<sequence length="242" mass="26522">MHNASIGNWVTVSAGTVVSHIQIMDTRRSAKPLNLALDTPSKQSRFDPPSCIFSTLPSLILHRSVHPCRATSQTQSFSSPKCSAPSPTLIEHNLLEYISKQPCLLYSPLYSVSSIPRYHHNRCRRRLSSLSSSSSLQRGTLVGTLMEDILQASSPLAQLGWTFRHFDSVVVVSASQCPLSRSIAPPTPIAYPHRSSSAVTTTEDNNIHSYCNNIVGIRSSTTFSAVCNIICNKAEKAQRNTL</sequence>
<evidence type="ECO:0000313" key="2">
    <source>
        <dbReference type="Proteomes" id="UP001608902"/>
    </source>
</evidence>
<organism evidence="1 2">
    <name type="scientific">Gnathostoma spinigerum</name>
    <dbReference type="NCBI Taxonomy" id="75299"/>
    <lineage>
        <taxon>Eukaryota</taxon>
        <taxon>Metazoa</taxon>
        <taxon>Ecdysozoa</taxon>
        <taxon>Nematoda</taxon>
        <taxon>Chromadorea</taxon>
        <taxon>Rhabditida</taxon>
        <taxon>Spirurina</taxon>
        <taxon>Gnathostomatomorpha</taxon>
        <taxon>Gnathostomatoidea</taxon>
        <taxon>Gnathostomatidae</taxon>
        <taxon>Gnathostoma</taxon>
    </lineage>
</organism>
<reference evidence="1 2" key="1">
    <citation type="submission" date="2024-08" db="EMBL/GenBank/DDBJ databases">
        <title>Gnathostoma spinigerum genome.</title>
        <authorList>
            <person name="Gonzalez-Bertolin B."/>
            <person name="Monzon S."/>
            <person name="Zaballos A."/>
            <person name="Jimenez P."/>
            <person name="Dekumyoy P."/>
            <person name="Varona S."/>
            <person name="Cuesta I."/>
            <person name="Sumanam S."/>
            <person name="Adisakwattana P."/>
            <person name="Gasser R.B."/>
            <person name="Hernandez-Gonzalez A."/>
            <person name="Young N.D."/>
            <person name="Perteguer M.J."/>
        </authorList>
    </citation>
    <scope>NUCLEOTIDE SEQUENCE [LARGE SCALE GENOMIC DNA]</scope>
    <source>
        <strain evidence="1">AL3</strain>
        <tissue evidence="1">Liver</tissue>
    </source>
</reference>